<comment type="caution">
    <text evidence="5">The sequence shown here is derived from an EMBL/GenBank/DDBJ whole genome shotgun (WGS) entry which is preliminary data.</text>
</comment>
<proteinExistence type="inferred from homology"/>
<evidence type="ECO:0000256" key="1">
    <source>
        <dbReference type="ARBA" id="ARBA00008857"/>
    </source>
</evidence>
<evidence type="ECO:0000256" key="2">
    <source>
        <dbReference type="ARBA" id="ARBA00023125"/>
    </source>
</evidence>
<dbReference type="PANTHER" id="PTHR30349:SF64">
    <property type="entry name" value="PROPHAGE INTEGRASE INTD-RELATED"/>
    <property type="match status" value="1"/>
</dbReference>
<name>A0ABS5SHI6_9BACT</name>
<reference evidence="5 6" key="1">
    <citation type="submission" date="2021-05" db="EMBL/GenBank/DDBJ databases">
        <title>The draft genome of Geobacter luticola JCM 17780.</title>
        <authorList>
            <person name="Xu Z."/>
            <person name="Masuda Y."/>
            <person name="Itoh H."/>
            <person name="Senoo K."/>
        </authorList>
    </citation>
    <scope>NUCLEOTIDE SEQUENCE [LARGE SCALE GENOMIC DNA]</scope>
    <source>
        <strain evidence="5 6">JCM 17780</strain>
    </source>
</reference>
<comment type="similarity">
    <text evidence="1">Belongs to the 'phage' integrase family.</text>
</comment>
<feature type="domain" description="Tyr recombinase" evidence="4">
    <location>
        <begin position="214"/>
        <end position="401"/>
    </location>
</feature>
<dbReference type="Gene3D" id="1.10.150.130">
    <property type="match status" value="1"/>
</dbReference>
<dbReference type="InterPro" id="IPR022000">
    <property type="entry name" value="Min27-like_integrase_DNA_bind"/>
</dbReference>
<dbReference type="EMBL" id="JAHCVK010000008">
    <property type="protein sequence ID" value="MBT0654152.1"/>
    <property type="molecule type" value="Genomic_DNA"/>
</dbReference>
<dbReference type="Pfam" id="PF12167">
    <property type="entry name" value="Arm-DNA-bind_2"/>
    <property type="match status" value="1"/>
</dbReference>
<dbReference type="CDD" id="cd01189">
    <property type="entry name" value="INT_ICEBs1_C_like"/>
    <property type="match status" value="1"/>
</dbReference>
<dbReference type="InterPro" id="IPR011010">
    <property type="entry name" value="DNA_brk_join_enz"/>
</dbReference>
<dbReference type="Gene3D" id="1.10.443.10">
    <property type="entry name" value="Intergrase catalytic core"/>
    <property type="match status" value="1"/>
</dbReference>
<dbReference type="Pfam" id="PF00589">
    <property type="entry name" value="Phage_integrase"/>
    <property type="match status" value="1"/>
</dbReference>
<evidence type="ECO:0000313" key="5">
    <source>
        <dbReference type="EMBL" id="MBT0654152.1"/>
    </source>
</evidence>
<dbReference type="PROSITE" id="PS51898">
    <property type="entry name" value="TYR_RECOMBINASE"/>
    <property type="match status" value="1"/>
</dbReference>
<keyword evidence="3" id="KW-0233">DNA recombination</keyword>
<evidence type="ECO:0000256" key="3">
    <source>
        <dbReference type="ARBA" id="ARBA00023172"/>
    </source>
</evidence>
<evidence type="ECO:0000259" key="4">
    <source>
        <dbReference type="PROSITE" id="PS51898"/>
    </source>
</evidence>
<accession>A0ABS5SHI6</accession>
<keyword evidence="2" id="KW-0238">DNA-binding</keyword>
<dbReference type="PANTHER" id="PTHR30349">
    <property type="entry name" value="PHAGE INTEGRASE-RELATED"/>
    <property type="match status" value="1"/>
</dbReference>
<dbReference type="InterPro" id="IPR002104">
    <property type="entry name" value="Integrase_catalytic"/>
</dbReference>
<evidence type="ECO:0000313" key="6">
    <source>
        <dbReference type="Proteomes" id="UP000756860"/>
    </source>
</evidence>
<dbReference type="InterPro" id="IPR050090">
    <property type="entry name" value="Tyrosine_recombinase_XerCD"/>
</dbReference>
<keyword evidence="6" id="KW-1185">Reference proteome</keyword>
<dbReference type="SUPFAM" id="SSF56349">
    <property type="entry name" value="DNA breaking-rejoining enzymes"/>
    <property type="match status" value="1"/>
</dbReference>
<sequence length="451" mass="53404">MKRTNHHLDVLLFDNEEKKQGTIIRKPGSRKLYILFYYFNRRVEKTTGLNDTRKNREKVRLWLDRIIERRDAGKLIFAEAFPGAPEEEKAYFAKLEGWQYAPEPRDIIFGHYIQEWYENVWNHYPEGTKKDDYRLIIDYWLVPYFKEMTFFQISGVELQKFINSMKWKKGAKKGQPLSKARAKNILIPLRTIWNDACDQFRWVLHNPFGNLKKHLPKTPAKRREGFRFGEWLEFLKHVDPWYQPVVELMLLTGMINSEIAGLRKSDIRPDYILVQHTIVRGKEHDTPKTVYRIRKIPITQAVRKRLDILQERSTGELLVTTENGSTFRPSNFLKSVWARAARESRITDKVPYSLRHSFAAWALTLRVDPNRLVRLMGHGSKKMVYEVYGDYIEGLEEDFWLILEYFGRDFVEGKAKQPPHLLAYPGMMVQPGFHQVIIEETRSPVLPLKTF</sequence>
<dbReference type="InterPro" id="IPR013762">
    <property type="entry name" value="Integrase-like_cat_sf"/>
</dbReference>
<dbReference type="InterPro" id="IPR010998">
    <property type="entry name" value="Integrase_recombinase_N"/>
</dbReference>
<protein>
    <submittedName>
        <fullName evidence="5">Site-specific integrase</fullName>
    </submittedName>
</protein>
<organism evidence="5 6">
    <name type="scientific">Geomobilimonas luticola</name>
    <dbReference type="NCBI Taxonomy" id="1114878"/>
    <lineage>
        <taxon>Bacteria</taxon>
        <taxon>Pseudomonadati</taxon>
        <taxon>Thermodesulfobacteriota</taxon>
        <taxon>Desulfuromonadia</taxon>
        <taxon>Geobacterales</taxon>
        <taxon>Geobacteraceae</taxon>
        <taxon>Geomobilimonas</taxon>
    </lineage>
</organism>
<gene>
    <name evidence="5" type="ORF">KI810_13895</name>
</gene>
<dbReference type="Proteomes" id="UP000756860">
    <property type="component" value="Unassembled WGS sequence"/>
</dbReference>
<dbReference type="RefSeq" id="WP_214176163.1">
    <property type="nucleotide sequence ID" value="NZ_JAHCVK010000008.1"/>
</dbReference>